<keyword evidence="4" id="KW-0799">Topoisomerase</keyword>
<dbReference type="Gene3D" id="3.40.50.140">
    <property type="match status" value="1"/>
</dbReference>
<dbReference type="InterPro" id="IPR025589">
    <property type="entry name" value="Toprim_C_rpt"/>
</dbReference>
<proteinExistence type="inferred from homology"/>
<dbReference type="AlphaFoldDB" id="A0A6C0CRG0"/>
<accession>A0A6C0CRG0</accession>
<evidence type="ECO:0000256" key="4">
    <source>
        <dbReference type="ARBA" id="ARBA00023029"/>
    </source>
</evidence>
<dbReference type="SUPFAM" id="SSF56712">
    <property type="entry name" value="Prokaryotic type I DNA topoisomerase"/>
    <property type="match status" value="1"/>
</dbReference>
<dbReference type="PROSITE" id="PS50880">
    <property type="entry name" value="TOPRIM"/>
    <property type="match status" value="1"/>
</dbReference>
<sequence>MPYIAVLVESPAKCGKIEKFLGPGYKCMATFGHIRSLDNLNNIDIANNFKPTFTDVSSKYNQIKKLKSFIAQSDDVMLAADDDREGEAIAWHVCKMFNLPVSSTKRIIFHEITESALKQAVSSPTRINMELVRAQQARQILDILVGFKLSPILWSKIQYKTKRSLSAGRCQTPALRLIYDNQVEIDNSPGKKVYNTTGYFTSQNLGFSLDFNHEGEESMGDFLEESVNFDHMFDCGKVRNTTKKPPSPFTTSALQQAASNELRLSPKATMDSCQKLYEAGYITYMRTDSTTYSAEFIAKAGKYIINKYGEEYKHPNIEKLSERKEDKKSKKKKSKKDENNAQEAHEAIRPTKIECDSIDEGEKLGSREVRLYNLIRQNTLESCMADAKYKAITAKITAPEDNVYKYSCEQVIFPGWKIVGGYDEESADYNYLKAMKKQKLEYNKIISKVTMKELKSHYTEARLVQLLEQNGIGRPSTFSSLVDKIQERGYVKKDSIKGKPIECVDFELEGDIITENANTRDFGGERNKLIIQPLGLIVIEFLLEHFDPLFNYEYTKNMEDTLDSIAKGDSVWHELCRDCLTQIETLSEPLGLVEKVTIPIDEDHVYMVAKYGPCIKCTKGGKTTFKKVKEGINLTKLKNGEYTLADIIQTKAAAKNDNIIGKHKDSDVVLRNGRYGMYIEWKGNKINITIEKDYKDVTLDDVREYLVSPIIREITKDASIRVGKYGDYIYYKTSRMKKPRFLHLKKFVGDYKTMEKKELIEWINETHKIEL</sequence>
<evidence type="ECO:0000256" key="7">
    <source>
        <dbReference type="SAM" id="MobiDB-lite"/>
    </source>
</evidence>
<dbReference type="InterPro" id="IPR013825">
    <property type="entry name" value="Topo_IA_cen_sub2"/>
</dbReference>
<dbReference type="InterPro" id="IPR013826">
    <property type="entry name" value="Topo_IA_cen_sub3"/>
</dbReference>
<dbReference type="InterPro" id="IPR023405">
    <property type="entry name" value="Topo_IA_core_domain"/>
</dbReference>
<evidence type="ECO:0000256" key="3">
    <source>
        <dbReference type="ARBA" id="ARBA00012891"/>
    </source>
</evidence>
<dbReference type="Gene3D" id="1.10.460.10">
    <property type="entry name" value="Topoisomerase I, domain 2"/>
    <property type="match status" value="1"/>
</dbReference>
<dbReference type="Gene3D" id="1.10.290.10">
    <property type="entry name" value="Topoisomerase I, domain 4"/>
    <property type="match status" value="1"/>
</dbReference>
<feature type="domain" description="Topo IA-type catalytic" evidence="9">
    <location>
        <begin position="128"/>
        <end position="587"/>
    </location>
</feature>
<dbReference type="InterPro" id="IPR013497">
    <property type="entry name" value="Topo_IA_cen"/>
</dbReference>
<dbReference type="InterPro" id="IPR013824">
    <property type="entry name" value="Topo_IA_cen_sub1"/>
</dbReference>
<keyword evidence="6" id="KW-0413">Isomerase</keyword>
<dbReference type="PRINTS" id="PR00417">
    <property type="entry name" value="PRTPISMRASEI"/>
</dbReference>
<evidence type="ECO:0000259" key="9">
    <source>
        <dbReference type="PROSITE" id="PS52039"/>
    </source>
</evidence>
<comment type="similarity">
    <text evidence="2">Belongs to the type IA topoisomerase family.</text>
</comment>
<name>A0A6C0CRG0_9ZZZZ</name>
<dbReference type="EMBL" id="MN739467">
    <property type="protein sequence ID" value="QHT06259.1"/>
    <property type="molecule type" value="Genomic_DNA"/>
</dbReference>
<dbReference type="Pfam" id="PF13368">
    <property type="entry name" value="Toprim_C_rpt"/>
    <property type="match status" value="1"/>
</dbReference>
<feature type="region of interest" description="Disordered" evidence="7">
    <location>
        <begin position="319"/>
        <end position="349"/>
    </location>
</feature>
<protein>
    <recommendedName>
        <fullName evidence="3">DNA topoisomerase</fullName>
        <ecNumber evidence="3">5.6.2.1</ecNumber>
    </recommendedName>
</protein>
<dbReference type="EC" id="5.6.2.1" evidence="3"/>
<keyword evidence="5" id="KW-0238">DNA-binding</keyword>
<evidence type="ECO:0000259" key="8">
    <source>
        <dbReference type="PROSITE" id="PS50880"/>
    </source>
</evidence>
<dbReference type="GO" id="GO:0003917">
    <property type="term" value="F:DNA topoisomerase type I (single strand cut, ATP-independent) activity"/>
    <property type="evidence" value="ECO:0007669"/>
    <property type="project" value="UniProtKB-EC"/>
</dbReference>
<feature type="domain" description="Toprim" evidence="8">
    <location>
        <begin position="3"/>
        <end position="112"/>
    </location>
</feature>
<dbReference type="SMART" id="SM00437">
    <property type="entry name" value="TOP1Ac"/>
    <property type="match status" value="1"/>
</dbReference>
<comment type="catalytic activity">
    <reaction evidence="1">
        <text>ATP-independent breakage of single-stranded DNA, followed by passage and rejoining.</text>
        <dbReference type="EC" id="5.6.2.1"/>
    </reaction>
</comment>
<dbReference type="Gene3D" id="2.70.20.10">
    <property type="entry name" value="Topoisomerase I, domain 3"/>
    <property type="match status" value="1"/>
</dbReference>
<reference evidence="10" key="1">
    <citation type="journal article" date="2020" name="Nature">
        <title>Giant virus diversity and host interactions through global metagenomics.</title>
        <authorList>
            <person name="Schulz F."/>
            <person name="Roux S."/>
            <person name="Paez-Espino D."/>
            <person name="Jungbluth S."/>
            <person name="Walsh D.A."/>
            <person name="Denef V.J."/>
            <person name="McMahon K.D."/>
            <person name="Konstantinidis K.T."/>
            <person name="Eloe-Fadrosh E.A."/>
            <person name="Kyrpides N.C."/>
            <person name="Woyke T."/>
        </authorList>
    </citation>
    <scope>NUCLEOTIDE SEQUENCE</scope>
    <source>
        <strain evidence="10">GVMAG-M-3300021425-30</strain>
    </source>
</reference>
<dbReference type="InterPro" id="IPR000380">
    <property type="entry name" value="Topo_IA"/>
</dbReference>
<evidence type="ECO:0000256" key="5">
    <source>
        <dbReference type="ARBA" id="ARBA00023125"/>
    </source>
</evidence>
<dbReference type="PANTHER" id="PTHR42785:SF1">
    <property type="entry name" value="DNA TOPOISOMERASE"/>
    <property type="match status" value="1"/>
</dbReference>
<dbReference type="InterPro" id="IPR003602">
    <property type="entry name" value="Topo_IA_DNA-bd_dom"/>
</dbReference>
<dbReference type="InterPro" id="IPR003601">
    <property type="entry name" value="Topo_IA_2"/>
</dbReference>
<dbReference type="Pfam" id="PF01131">
    <property type="entry name" value="Topoisom_bac"/>
    <property type="match status" value="1"/>
</dbReference>
<dbReference type="InterPro" id="IPR023406">
    <property type="entry name" value="Topo_IA_AS"/>
</dbReference>
<dbReference type="CDD" id="cd00186">
    <property type="entry name" value="TOP1Ac"/>
    <property type="match status" value="1"/>
</dbReference>
<dbReference type="InterPro" id="IPR006171">
    <property type="entry name" value="TOPRIM_dom"/>
</dbReference>
<dbReference type="SMART" id="SM00493">
    <property type="entry name" value="TOPRIM"/>
    <property type="match status" value="1"/>
</dbReference>
<feature type="compositionally biased region" description="Basic and acidic residues" evidence="7">
    <location>
        <begin position="319"/>
        <end position="328"/>
    </location>
</feature>
<evidence type="ECO:0000256" key="6">
    <source>
        <dbReference type="ARBA" id="ARBA00023235"/>
    </source>
</evidence>
<evidence type="ECO:0000256" key="2">
    <source>
        <dbReference type="ARBA" id="ARBA00009446"/>
    </source>
</evidence>
<dbReference type="PROSITE" id="PS52039">
    <property type="entry name" value="TOPO_IA_2"/>
    <property type="match status" value="1"/>
</dbReference>
<evidence type="ECO:0000256" key="1">
    <source>
        <dbReference type="ARBA" id="ARBA00000213"/>
    </source>
</evidence>
<evidence type="ECO:0000313" key="10">
    <source>
        <dbReference type="EMBL" id="QHT06259.1"/>
    </source>
</evidence>
<dbReference type="Pfam" id="PF01751">
    <property type="entry name" value="Toprim"/>
    <property type="match status" value="1"/>
</dbReference>
<dbReference type="GO" id="GO:0006265">
    <property type="term" value="P:DNA topological change"/>
    <property type="evidence" value="ECO:0007669"/>
    <property type="project" value="InterPro"/>
</dbReference>
<dbReference type="GO" id="GO:0003677">
    <property type="term" value="F:DNA binding"/>
    <property type="evidence" value="ECO:0007669"/>
    <property type="project" value="UniProtKB-KW"/>
</dbReference>
<dbReference type="PANTHER" id="PTHR42785">
    <property type="entry name" value="DNA TOPOISOMERASE, TYPE IA, CORE"/>
    <property type="match status" value="1"/>
</dbReference>
<dbReference type="SMART" id="SM00436">
    <property type="entry name" value="TOP1Bc"/>
    <property type="match status" value="1"/>
</dbReference>
<organism evidence="10">
    <name type="scientific">viral metagenome</name>
    <dbReference type="NCBI Taxonomy" id="1070528"/>
    <lineage>
        <taxon>unclassified sequences</taxon>
        <taxon>metagenomes</taxon>
        <taxon>organismal metagenomes</taxon>
    </lineage>
</organism>
<dbReference type="PROSITE" id="PS00396">
    <property type="entry name" value="TOPO_IA_1"/>
    <property type="match status" value="1"/>
</dbReference>
<feature type="compositionally biased region" description="Basic and acidic residues" evidence="7">
    <location>
        <begin position="335"/>
        <end position="349"/>
    </location>
</feature>